<protein>
    <submittedName>
        <fullName evidence="3">Acyl-CoA thioesterase</fullName>
    </submittedName>
</protein>
<dbReference type="CDD" id="cd03442">
    <property type="entry name" value="BFIT_BACH"/>
    <property type="match status" value="1"/>
</dbReference>
<dbReference type="Proteomes" id="UP000434582">
    <property type="component" value="Unassembled WGS sequence"/>
</dbReference>
<dbReference type="OrthoDB" id="9801856at2"/>
<dbReference type="AlphaFoldDB" id="A0A7X1ZIE9"/>
<dbReference type="GO" id="GO:0052816">
    <property type="term" value="F:long-chain fatty acyl-CoA hydrolase activity"/>
    <property type="evidence" value="ECO:0007669"/>
    <property type="project" value="TreeGrafter"/>
</dbReference>
<dbReference type="InterPro" id="IPR029069">
    <property type="entry name" value="HotDog_dom_sf"/>
</dbReference>
<evidence type="ECO:0000256" key="1">
    <source>
        <dbReference type="ARBA" id="ARBA00010458"/>
    </source>
</evidence>
<dbReference type="RefSeq" id="WP_153346391.1">
    <property type="nucleotide sequence ID" value="NZ_WIVE01000076.1"/>
</dbReference>
<sequence>MPADTNPAGDIFGGWLMSQMDLAGGTHARYLAQGRVATIAVDGFTFHRPVKVGDQVTCYTRLVRAGRTSMTLVVAAWARRGAVGACEKVTEGSFTFVALDDGGRARALPPGVEDREAAMQAGP</sequence>
<gene>
    <name evidence="3" type="ORF">GHC57_16800</name>
</gene>
<dbReference type="GO" id="GO:0009062">
    <property type="term" value="P:fatty acid catabolic process"/>
    <property type="evidence" value="ECO:0007669"/>
    <property type="project" value="TreeGrafter"/>
</dbReference>
<dbReference type="Pfam" id="PF03061">
    <property type="entry name" value="4HBT"/>
    <property type="match status" value="1"/>
</dbReference>
<dbReference type="GO" id="GO:0006637">
    <property type="term" value="P:acyl-CoA metabolic process"/>
    <property type="evidence" value="ECO:0007669"/>
    <property type="project" value="TreeGrafter"/>
</dbReference>
<dbReference type="EMBL" id="WIVE01000076">
    <property type="protein sequence ID" value="MQX38176.1"/>
    <property type="molecule type" value="Genomic_DNA"/>
</dbReference>
<comment type="similarity">
    <text evidence="1">Belongs to the acyl coenzyme A hydrolase family.</text>
</comment>
<evidence type="ECO:0000259" key="2">
    <source>
        <dbReference type="Pfam" id="PF03061"/>
    </source>
</evidence>
<accession>A0A7X1ZIE9</accession>
<evidence type="ECO:0000313" key="4">
    <source>
        <dbReference type="Proteomes" id="UP000434582"/>
    </source>
</evidence>
<proteinExistence type="inferred from homology"/>
<reference evidence="3 4" key="1">
    <citation type="submission" date="2019-10" db="EMBL/GenBank/DDBJ databases">
        <title>Draft whole-genome sequence of the purple nonsulfur photosynthetic bacterium Roseospira navarrensis DSM 15114.</title>
        <authorList>
            <person name="Kyndt J.A."/>
            <person name="Meyer T.E."/>
        </authorList>
    </citation>
    <scope>NUCLEOTIDE SEQUENCE [LARGE SCALE GENOMIC DNA]</scope>
    <source>
        <strain evidence="3 4">DSM 15114</strain>
    </source>
</reference>
<dbReference type="GO" id="GO:0005829">
    <property type="term" value="C:cytosol"/>
    <property type="evidence" value="ECO:0007669"/>
    <property type="project" value="TreeGrafter"/>
</dbReference>
<keyword evidence="4" id="KW-1185">Reference proteome</keyword>
<name>A0A7X1ZIE9_9PROT</name>
<evidence type="ECO:0000313" key="3">
    <source>
        <dbReference type="EMBL" id="MQX38176.1"/>
    </source>
</evidence>
<dbReference type="Gene3D" id="3.10.129.10">
    <property type="entry name" value="Hotdog Thioesterase"/>
    <property type="match status" value="1"/>
</dbReference>
<dbReference type="SUPFAM" id="SSF54637">
    <property type="entry name" value="Thioesterase/thiol ester dehydrase-isomerase"/>
    <property type="match status" value="1"/>
</dbReference>
<dbReference type="PANTHER" id="PTHR11049:SF5">
    <property type="entry name" value="ACYL-COA THIOESTER HYDROLASE YCIA"/>
    <property type="match status" value="1"/>
</dbReference>
<dbReference type="InterPro" id="IPR006683">
    <property type="entry name" value="Thioestr_dom"/>
</dbReference>
<organism evidence="3 4">
    <name type="scientific">Roseospira navarrensis</name>
    <dbReference type="NCBI Taxonomy" id="140058"/>
    <lineage>
        <taxon>Bacteria</taxon>
        <taxon>Pseudomonadati</taxon>
        <taxon>Pseudomonadota</taxon>
        <taxon>Alphaproteobacteria</taxon>
        <taxon>Rhodospirillales</taxon>
        <taxon>Rhodospirillaceae</taxon>
        <taxon>Roseospira</taxon>
    </lineage>
</organism>
<feature type="domain" description="Thioesterase" evidence="2">
    <location>
        <begin position="9"/>
        <end position="83"/>
    </location>
</feature>
<comment type="caution">
    <text evidence="3">The sequence shown here is derived from an EMBL/GenBank/DDBJ whole genome shotgun (WGS) entry which is preliminary data.</text>
</comment>
<dbReference type="PANTHER" id="PTHR11049">
    <property type="entry name" value="ACYL COENZYME A THIOESTER HYDROLASE"/>
    <property type="match status" value="1"/>
</dbReference>
<dbReference type="InterPro" id="IPR040170">
    <property type="entry name" value="Cytosol_ACT"/>
</dbReference>